<proteinExistence type="predicted"/>
<evidence type="ECO:0000256" key="2">
    <source>
        <dbReference type="SAM" id="SignalP"/>
    </source>
</evidence>
<gene>
    <name evidence="4" type="primary">LOC113510504</name>
</gene>
<feature type="coiled-coil region" evidence="1">
    <location>
        <begin position="86"/>
        <end position="124"/>
    </location>
</feature>
<organism evidence="3 4">
    <name type="scientific">Galleria mellonella</name>
    <name type="common">Greater wax moth</name>
    <dbReference type="NCBI Taxonomy" id="7137"/>
    <lineage>
        <taxon>Eukaryota</taxon>
        <taxon>Metazoa</taxon>
        <taxon>Ecdysozoa</taxon>
        <taxon>Arthropoda</taxon>
        <taxon>Hexapoda</taxon>
        <taxon>Insecta</taxon>
        <taxon>Pterygota</taxon>
        <taxon>Neoptera</taxon>
        <taxon>Endopterygota</taxon>
        <taxon>Lepidoptera</taxon>
        <taxon>Glossata</taxon>
        <taxon>Ditrysia</taxon>
        <taxon>Pyraloidea</taxon>
        <taxon>Pyralidae</taxon>
        <taxon>Galleriinae</taxon>
        <taxon>Galleria</taxon>
    </lineage>
</organism>
<protein>
    <submittedName>
        <fullName evidence="4">Uncharacterized protein LOC113510504</fullName>
    </submittedName>
</protein>
<feature type="signal peptide" evidence="2">
    <location>
        <begin position="1"/>
        <end position="21"/>
    </location>
</feature>
<evidence type="ECO:0000313" key="4">
    <source>
        <dbReference type="RefSeq" id="XP_052749224.1"/>
    </source>
</evidence>
<keyword evidence="2" id="KW-0732">Signal</keyword>
<feature type="chain" id="PRO_5047118580" evidence="2">
    <location>
        <begin position="22"/>
        <end position="274"/>
    </location>
</feature>
<dbReference type="GeneID" id="113510504"/>
<keyword evidence="3" id="KW-1185">Reference proteome</keyword>
<evidence type="ECO:0000313" key="3">
    <source>
        <dbReference type="Proteomes" id="UP001652740"/>
    </source>
</evidence>
<sequence length="274" mass="31173">MNIYFLIISQLIIVGSQKSESKDIIVGHNNQDNNKFLLKDDSSEISKKLNHYGHNQIRSASDVLNSIKNSIKNAWNYIKNIANNTKEKITNLIQNVKTRAEKMRIEFEKRLNKLKEKMTDIIKKVVGTGELVKICLQDQEEEIEIVLKQILKHVTECMSNSLIPVALLQNQTSLILDESEFAKDLKKNIDICMKTNDVDEECLHEARRHILDEINDKENEILVKRLISGNTIDGVLDTIINCSIEGLIAASSNITMEAIEVIQCVKDQKTNTTV</sequence>
<accession>A0ABM3MCT2</accession>
<dbReference type="Proteomes" id="UP001652740">
    <property type="component" value="Unplaced"/>
</dbReference>
<reference evidence="4" key="1">
    <citation type="submission" date="2025-08" db="UniProtKB">
        <authorList>
            <consortium name="RefSeq"/>
        </authorList>
    </citation>
    <scope>IDENTIFICATION</scope>
    <source>
        <tissue evidence="4">Whole larvae</tissue>
    </source>
</reference>
<keyword evidence="1" id="KW-0175">Coiled coil</keyword>
<evidence type="ECO:0000256" key="1">
    <source>
        <dbReference type="SAM" id="Coils"/>
    </source>
</evidence>
<name>A0ABM3MCT2_GALME</name>
<dbReference type="Gene3D" id="1.20.120.20">
    <property type="entry name" value="Apolipoprotein"/>
    <property type="match status" value="1"/>
</dbReference>
<dbReference type="RefSeq" id="XP_052749224.1">
    <property type="nucleotide sequence ID" value="XM_052893264.1"/>
</dbReference>